<dbReference type="Proteomes" id="UP000574931">
    <property type="component" value="Unassembled WGS sequence"/>
</dbReference>
<dbReference type="Pfam" id="PF00571">
    <property type="entry name" value="CBS"/>
    <property type="match status" value="2"/>
</dbReference>
<keyword evidence="1" id="KW-0129">CBS domain</keyword>
<dbReference type="RefSeq" id="WP_171317341.1">
    <property type="nucleotide sequence ID" value="NZ_JABFCY010000002.1"/>
</dbReference>
<dbReference type="SUPFAM" id="SSF54631">
    <property type="entry name" value="CBS-domain pair"/>
    <property type="match status" value="1"/>
</dbReference>
<reference evidence="4 5" key="1">
    <citation type="submission" date="2020-05" db="EMBL/GenBank/DDBJ databases">
        <title>Draft Genome Sequence of Ochrobactrum soli Isolated from Stable Fly Gut.</title>
        <authorList>
            <person name="Pileggi M.T."/>
            <person name="Vazhakkala L.J."/>
            <person name="Wong C.N."/>
        </authorList>
    </citation>
    <scope>NUCLEOTIDE SEQUENCE [LARGE SCALE GENOMIC DNA]</scope>
    <source>
        <strain evidence="4 5">MTP-C0764</strain>
    </source>
</reference>
<organism evidence="4 5">
    <name type="scientific">Ochrobactrum soli</name>
    <dbReference type="NCBI Taxonomy" id="2448455"/>
    <lineage>
        <taxon>Bacteria</taxon>
        <taxon>Pseudomonadati</taxon>
        <taxon>Pseudomonadota</taxon>
        <taxon>Alphaproteobacteria</taxon>
        <taxon>Hyphomicrobiales</taxon>
        <taxon>Brucellaceae</taxon>
        <taxon>Brucella/Ochrobactrum group</taxon>
        <taxon>Ochrobactrum</taxon>
    </lineage>
</organism>
<dbReference type="PANTHER" id="PTHR33741:SF5">
    <property type="entry name" value="TRANSMEMBRANE PROTEIN DDB_G0269096-RELATED"/>
    <property type="match status" value="1"/>
</dbReference>
<evidence type="ECO:0000256" key="1">
    <source>
        <dbReference type="PROSITE-ProRule" id="PRU00703"/>
    </source>
</evidence>
<dbReference type="Pfam" id="PF04982">
    <property type="entry name" value="TM_HPP"/>
    <property type="match status" value="1"/>
</dbReference>
<evidence type="ECO:0000313" key="4">
    <source>
        <dbReference type="EMBL" id="NNU59480.1"/>
    </source>
</evidence>
<dbReference type="InterPro" id="IPR007065">
    <property type="entry name" value="HPP"/>
</dbReference>
<keyword evidence="2" id="KW-1133">Transmembrane helix</keyword>
<dbReference type="InterPro" id="IPR046342">
    <property type="entry name" value="CBS_dom_sf"/>
</dbReference>
<keyword evidence="2" id="KW-0472">Membrane</keyword>
<protein>
    <submittedName>
        <fullName evidence="4">HPP family protein</fullName>
    </submittedName>
</protein>
<evidence type="ECO:0000259" key="3">
    <source>
        <dbReference type="PROSITE" id="PS51371"/>
    </source>
</evidence>
<dbReference type="PROSITE" id="PS51371">
    <property type="entry name" value="CBS"/>
    <property type="match status" value="1"/>
</dbReference>
<gene>
    <name evidence="4" type="ORF">HKX02_04295</name>
</gene>
<feature type="transmembrane region" description="Helical" evidence="2">
    <location>
        <begin position="32"/>
        <end position="53"/>
    </location>
</feature>
<feature type="transmembrane region" description="Helical" evidence="2">
    <location>
        <begin position="151"/>
        <end position="174"/>
    </location>
</feature>
<dbReference type="EMBL" id="JABFCY010000002">
    <property type="protein sequence ID" value="NNU59480.1"/>
    <property type="molecule type" value="Genomic_DNA"/>
</dbReference>
<feature type="transmembrane region" description="Helical" evidence="2">
    <location>
        <begin position="83"/>
        <end position="103"/>
    </location>
</feature>
<feature type="transmembrane region" description="Helical" evidence="2">
    <location>
        <begin position="110"/>
        <end position="131"/>
    </location>
</feature>
<keyword evidence="5" id="KW-1185">Reference proteome</keyword>
<name>A0A849KJ40_9HYPH</name>
<accession>A0A849KJ40</accession>
<dbReference type="InterPro" id="IPR000644">
    <property type="entry name" value="CBS_dom"/>
</dbReference>
<sequence length="377" mass="39435">MTRHNPPDHNGAPSWRFRLFNPMLAGATLRERAIACVGALVGIALTGFVSGVLLGKGPHLPLIVAPIGASAVLLFAVPNSPLAQPWSIIGGNTISALVGVIVAQYVSDPALAIGLGVSLAIAAMSVTRSLHPPGGAAALTAVLGGQAVASWGLWFPLVPVGFNSCLLVGLGILFHKLSRRKYPHNVAAAPVSMHATKDLPPSVRAGIREEDIDEALNTLDESFDIDRNDLGRLLRQIELQASIRAHGDLTCADIMSRDVISIGENDTADQARHLLLRHRILTLPVTGADGRLTGMVGLRELVQPGESLKDHVVPAITAAPDDAAMGLLPVLTDGLTHVAVIVDENRFVVGVVSKSDLLSAIARVLPQTAPVSIRAAA</sequence>
<evidence type="ECO:0000256" key="2">
    <source>
        <dbReference type="SAM" id="Phobius"/>
    </source>
</evidence>
<dbReference type="AlphaFoldDB" id="A0A849KJ40"/>
<comment type="caution">
    <text evidence="4">The sequence shown here is derived from an EMBL/GenBank/DDBJ whole genome shotgun (WGS) entry which is preliminary data.</text>
</comment>
<feature type="domain" description="CBS" evidence="3">
    <location>
        <begin position="255"/>
        <end position="313"/>
    </location>
</feature>
<proteinExistence type="predicted"/>
<dbReference type="PANTHER" id="PTHR33741">
    <property type="entry name" value="TRANSMEMBRANE PROTEIN DDB_G0269096-RELATED"/>
    <property type="match status" value="1"/>
</dbReference>
<dbReference type="Gene3D" id="3.10.580.10">
    <property type="entry name" value="CBS-domain"/>
    <property type="match status" value="1"/>
</dbReference>
<dbReference type="InterPro" id="IPR058581">
    <property type="entry name" value="TM_HPP"/>
</dbReference>
<evidence type="ECO:0000313" key="5">
    <source>
        <dbReference type="Proteomes" id="UP000574931"/>
    </source>
</evidence>
<keyword evidence="2" id="KW-0812">Transmembrane</keyword>